<name>A0A6J6I9B0_9ZZZZ</name>
<evidence type="ECO:0000313" key="1">
    <source>
        <dbReference type="EMBL" id="CAB4620569.1"/>
    </source>
</evidence>
<reference evidence="1" key="1">
    <citation type="submission" date="2020-05" db="EMBL/GenBank/DDBJ databases">
        <authorList>
            <person name="Chiriac C."/>
            <person name="Salcher M."/>
            <person name="Ghai R."/>
            <person name="Kavagutti S V."/>
        </authorList>
    </citation>
    <scope>NUCLEOTIDE SEQUENCE</scope>
</reference>
<accession>A0A6J6I9B0</accession>
<sequence>MVGPRTTRNRHGRHLRSDVRGIAAIGTGGRNTSFAEIAKDVVNYLCDVQPTLMHDIQVEMTLLPSAERADGVPRRWTALRDERRVILYRLPIERGSKLHRDDDWHRRNNIETIVIEAIADLIDIDPYELAPNRYFPHP</sequence>
<protein>
    <submittedName>
        <fullName evidence="1">Unannotated protein</fullName>
    </submittedName>
</protein>
<dbReference type="AlphaFoldDB" id="A0A6J6I9B0"/>
<dbReference type="EMBL" id="CAEZVJ010000001">
    <property type="protein sequence ID" value="CAB4620569.1"/>
    <property type="molecule type" value="Genomic_DNA"/>
</dbReference>
<gene>
    <name evidence="1" type="ORF">UFOPK1961_00005</name>
</gene>
<organism evidence="1">
    <name type="scientific">freshwater metagenome</name>
    <dbReference type="NCBI Taxonomy" id="449393"/>
    <lineage>
        <taxon>unclassified sequences</taxon>
        <taxon>metagenomes</taxon>
        <taxon>ecological metagenomes</taxon>
    </lineage>
</organism>
<proteinExistence type="predicted"/>